<organism evidence="5 6">
    <name type="scientific">Ananas comosus</name>
    <name type="common">Pineapple</name>
    <name type="synonym">Ananas ananas</name>
    <dbReference type="NCBI Taxonomy" id="4615"/>
    <lineage>
        <taxon>Eukaryota</taxon>
        <taxon>Viridiplantae</taxon>
        <taxon>Streptophyta</taxon>
        <taxon>Embryophyta</taxon>
        <taxon>Tracheophyta</taxon>
        <taxon>Spermatophyta</taxon>
        <taxon>Magnoliopsida</taxon>
        <taxon>Liliopsida</taxon>
        <taxon>Poales</taxon>
        <taxon>Bromeliaceae</taxon>
        <taxon>Bromelioideae</taxon>
        <taxon>Ananas</taxon>
    </lineage>
</organism>
<keyword evidence="1 2" id="KW-0732">Signal</keyword>
<evidence type="ECO:0000256" key="1">
    <source>
        <dbReference type="ARBA" id="ARBA00022729"/>
    </source>
</evidence>
<gene>
    <name evidence="5" type="ORF">ACMD2_24022</name>
</gene>
<evidence type="ECO:0000256" key="2">
    <source>
        <dbReference type="SAM" id="SignalP"/>
    </source>
</evidence>
<sequence length="604" mass="65732">MAPTTPGLRVAAFCSALLLSATLAEPFLFDDLFYNPQPVDGDAPPLDPVAADDNGLTPPPILTFVYNTSKPSNVPPPKAVILPLDEGAGFAGKWEIVSENAGVSAMHLVIMKHGKAIMFDTTALGPSLMRLPEGNCREIPNGKDGALDCWAHAVLTDPWCSSGAVAADGTLVQTGGYADGDKAVRYLSPCPTCNWVEYRFTLAEARWYGTQQILPDGSFVVLGGRRSFSLELVPEAGKQNTKATNFQFLRDTTDNMENNLYPFVHLAPDGNLFVFANDRAVILDPRTWAVVRKLPTLPGGARNYPASGMSALLPLDLRKAGKKPVQARVLVCGGAQKDAFALGDKHIYPPALKSCGRISITDPKAQWAIEQMPVGRTMGDMLLLPTADVLIINGASKGCAGWWFGHDPVLSPLLYSPKKPRASRFRALAATNIPRMYHSSSAVLPDATVLVGGSNANDRYNFTAEFPTEVRVERFYPPYLDEQLTANRPEINEESVSGGMQYGETFTFNFRLPEQLTEQQDVMVTMYAPPFTTHGFSMNQRLLILEIQNFVIGLDECQISVTAPPTAELAPPGYYLVFVVVSGVPSKAIWVQIQYTLNNGEKSE</sequence>
<dbReference type="AlphaFoldDB" id="A0A199VNM8"/>
<dbReference type="InterPro" id="IPR009880">
    <property type="entry name" value="Glyoxal_oxidase_N"/>
</dbReference>
<dbReference type="InterPro" id="IPR013783">
    <property type="entry name" value="Ig-like_fold"/>
</dbReference>
<dbReference type="InterPro" id="IPR014756">
    <property type="entry name" value="Ig_E-set"/>
</dbReference>
<dbReference type="STRING" id="4615.A0A199VNM8"/>
<feature type="domain" description="Galactose oxidase-like Early set" evidence="4">
    <location>
        <begin position="488"/>
        <end position="593"/>
    </location>
</feature>
<dbReference type="CDD" id="cd02851">
    <property type="entry name" value="E_set_GO_C"/>
    <property type="match status" value="1"/>
</dbReference>
<dbReference type="InterPro" id="IPR037293">
    <property type="entry name" value="Gal_Oxidase_central_sf"/>
</dbReference>
<dbReference type="Pfam" id="PF07250">
    <property type="entry name" value="Glyoxal_oxid_N"/>
    <property type="match status" value="1"/>
</dbReference>
<feature type="signal peptide" evidence="2">
    <location>
        <begin position="1"/>
        <end position="24"/>
    </location>
</feature>
<protein>
    <submittedName>
        <fullName evidence="5">Galactose oxidase</fullName>
    </submittedName>
</protein>
<dbReference type="Gene3D" id="2.130.10.80">
    <property type="entry name" value="Galactose oxidase/kelch, beta-propeller"/>
    <property type="match status" value="1"/>
</dbReference>
<reference evidence="5 6" key="1">
    <citation type="journal article" date="2016" name="DNA Res.">
        <title>The draft genome of MD-2 pineapple using hybrid error correction of long reads.</title>
        <authorList>
            <person name="Redwan R.M."/>
            <person name="Saidin A."/>
            <person name="Kumar S.V."/>
        </authorList>
    </citation>
    <scope>NUCLEOTIDE SEQUENCE [LARGE SCALE GENOMIC DNA]</scope>
    <source>
        <strain evidence="6">cv. MD2</strain>
        <tissue evidence="5">Leaf</tissue>
    </source>
</reference>
<dbReference type="InterPro" id="IPR015202">
    <property type="entry name" value="GO-like_E_set"/>
</dbReference>
<dbReference type="PANTHER" id="PTHR32208:SF93">
    <property type="entry name" value="ALDEHYDE OXIDASE GLOX1"/>
    <property type="match status" value="1"/>
</dbReference>
<dbReference type="Pfam" id="PF09118">
    <property type="entry name" value="GO-like_E_set"/>
    <property type="match status" value="1"/>
</dbReference>
<dbReference type="SUPFAM" id="SSF81296">
    <property type="entry name" value="E set domains"/>
    <property type="match status" value="1"/>
</dbReference>
<name>A0A199VNM8_ANACO</name>
<dbReference type="EMBL" id="LSRQ01001219">
    <property type="protein sequence ID" value="OAY78792.1"/>
    <property type="molecule type" value="Genomic_DNA"/>
</dbReference>
<dbReference type="Proteomes" id="UP000092600">
    <property type="component" value="Unassembled WGS sequence"/>
</dbReference>
<feature type="chain" id="PRO_5008286011" evidence="2">
    <location>
        <begin position="25"/>
        <end position="604"/>
    </location>
</feature>
<dbReference type="PANTHER" id="PTHR32208">
    <property type="entry name" value="SECRETED PROTEIN-RELATED"/>
    <property type="match status" value="1"/>
</dbReference>
<feature type="domain" description="Glyoxal oxidase N-terminal" evidence="3">
    <location>
        <begin position="106"/>
        <end position="479"/>
    </location>
</feature>
<dbReference type="InterPro" id="IPR011043">
    <property type="entry name" value="Gal_Oxase/kelch_b-propeller"/>
</dbReference>
<dbReference type="SUPFAM" id="SSF50965">
    <property type="entry name" value="Galactose oxidase, central domain"/>
    <property type="match status" value="1"/>
</dbReference>
<evidence type="ECO:0000313" key="5">
    <source>
        <dbReference type="EMBL" id="OAY78792.1"/>
    </source>
</evidence>
<proteinExistence type="predicted"/>
<evidence type="ECO:0000259" key="4">
    <source>
        <dbReference type="Pfam" id="PF09118"/>
    </source>
</evidence>
<evidence type="ECO:0000313" key="6">
    <source>
        <dbReference type="Proteomes" id="UP000092600"/>
    </source>
</evidence>
<accession>A0A199VNM8</accession>
<comment type="caution">
    <text evidence="5">The sequence shown here is derived from an EMBL/GenBank/DDBJ whole genome shotgun (WGS) entry which is preliminary data.</text>
</comment>
<evidence type="ECO:0000259" key="3">
    <source>
        <dbReference type="Pfam" id="PF07250"/>
    </source>
</evidence>
<dbReference type="Gene3D" id="2.60.40.10">
    <property type="entry name" value="Immunoglobulins"/>
    <property type="match status" value="1"/>
</dbReference>